<dbReference type="AlphaFoldDB" id="A0A6B2LKM8"/>
<evidence type="ECO:0000256" key="1">
    <source>
        <dbReference type="ARBA" id="ARBA00006053"/>
    </source>
</evidence>
<dbReference type="InterPro" id="IPR029055">
    <property type="entry name" value="Ntn_hydrolases_N"/>
</dbReference>
<dbReference type="InterPro" id="IPR022281">
    <property type="entry name" value="ATP-dep_Prtase_HsIV_su"/>
</dbReference>
<dbReference type="GO" id="GO:0010498">
    <property type="term" value="P:proteasomal protein catabolic process"/>
    <property type="evidence" value="ECO:0007669"/>
    <property type="project" value="UniProtKB-ARBA"/>
</dbReference>
<dbReference type="GO" id="GO:0009376">
    <property type="term" value="C:HslUV protease complex"/>
    <property type="evidence" value="ECO:0007669"/>
    <property type="project" value="InterPro"/>
</dbReference>
<keyword evidence="2" id="KW-0645">Protease</keyword>
<dbReference type="SUPFAM" id="SSF56235">
    <property type="entry name" value="N-terminal nucleophile aminohydrolases (Ntn hydrolases)"/>
    <property type="match status" value="1"/>
</dbReference>
<keyword evidence="3" id="KW-0888">Threonine protease</keyword>
<dbReference type="NCBIfam" id="TIGR03692">
    <property type="entry name" value="ATP_dep_HslV"/>
    <property type="match status" value="1"/>
</dbReference>
<sequence>MIGDGQVSRGPTIVKGNTIKVRKLRNDILVGMAGAVGDCLTLIERLERHLDETSGNLTRACVALAKAWRTEKYLRQLDAMICVADPTVSLMVSGNGDVIEPQDGIMAVGSGGTYAYACAKGLIDLENMDAEQIARKSMTVAADICVYTNHNFVQETLETKPKIAEE</sequence>
<dbReference type="NCBIfam" id="NF003964">
    <property type="entry name" value="PRK05456.1"/>
    <property type="match status" value="1"/>
</dbReference>
<keyword evidence="4" id="KW-0378">Hydrolase</keyword>
<evidence type="ECO:0000256" key="4">
    <source>
        <dbReference type="ARBA" id="ARBA00022801"/>
    </source>
</evidence>
<evidence type="ECO:0000313" key="5">
    <source>
        <dbReference type="EMBL" id="NDV37652.1"/>
    </source>
</evidence>
<dbReference type="Gene3D" id="3.60.20.10">
    <property type="entry name" value="Glutamine Phosphoribosylpyrophosphate, subunit 1, domain 1"/>
    <property type="match status" value="1"/>
</dbReference>
<dbReference type="InterPro" id="IPR023333">
    <property type="entry name" value="Proteasome_suB-type"/>
</dbReference>
<name>A0A6B2LKM8_9EUKA</name>
<organism evidence="5">
    <name type="scientific">Arcella intermedia</name>
    <dbReference type="NCBI Taxonomy" id="1963864"/>
    <lineage>
        <taxon>Eukaryota</taxon>
        <taxon>Amoebozoa</taxon>
        <taxon>Tubulinea</taxon>
        <taxon>Elardia</taxon>
        <taxon>Arcellinida</taxon>
        <taxon>Sphaerothecina</taxon>
        <taxon>Arcellidae</taxon>
        <taxon>Arcella</taxon>
    </lineage>
</organism>
<evidence type="ECO:0000256" key="3">
    <source>
        <dbReference type="ARBA" id="ARBA00022698"/>
    </source>
</evidence>
<dbReference type="GO" id="GO:0005634">
    <property type="term" value="C:nucleus"/>
    <property type="evidence" value="ECO:0007669"/>
    <property type="project" value="UniProtKB-ARBA"/>
</dbReference>
<evidence type="ECO:0000256" key="2">
    <source>
        <dbReference type="ARBA" id="ARBA00022670"/>
    </source>
</evidence>
<dbReference type="PANTHER" id="PTHR32194:SF7">
    <property type="entry name" value="ATP-DEPENDENT PROTEASE SUBUNIT HSLV"/>
    <property type="match status" value="1"/>
</dbReference>
<protein>
    <submittedName>
        <fullName evidence="5">Uncharacterized protein</fullName>
    </submittedName>
</protein>
<accession>A0A6B2LKM8</accession>
<dbReference type="Pfam" id="PF00227">
    <property type="entry name" value="Proteasome"/>
    <property type="match status" value="1"/>
</dbReference>
<dbReference type="PROSITE" id="PS51476">
    <property type="entry name" value="PROTEASOME_BETA_2"/>
    <property type="match status" value="1"/>
</dbReference>
<dbReference type="GO" id="GO:0004298">
    <property type="term" value="F:threonine-type endopeptidase activity"/>
    <property type="evidence" value="ECO:0007669"/>
    <property type="project" value="UniProtKB-KW"/>
</dbReference>
<comment type="similarity">
    <text evidence="1">Belongs to the peptidase T1B family. HslV subfamily.</text>
</comment>
<dbReference type="GO" id="GO:0005839">
    <property type="term" value="C:proteasome core complex"/>
    <property type="evidence" value="ECO:0007669"/>
    <property type="project" value="InterPro"/>
</dbReference>
<reference evidence="5" key="1">
    <citation type="journal article" date="2020" name="J. Eukaryot. Microbiol.">
        <title>De novo Sequencing, Assembly and Annotation of the Transcriptome for the Free-Living Testate Amoeba Arcella intermedia.</title>
        <authorList>
            <person name="Ribeiro G.M."/>
            <person name="Porfirio-Sousa A.L."/>
            <person name="Maurer-Alcala X.X."/>
            <person name="Katz L.A."/>
            <person name="Lahr D.J.G."/>
        </authorList>
    </citation>
    <scope>NUCLEOTIDE SEQUENCE</scope>
</reference>
<dbReference type="InterPro" id="IPR001353">
    <property type="entry name" value="Proteasome_sua/b"/>
</dbReference>
<dbReference type="PANTHER" id="PTHR32194">
    <property type="entry name" value="METALLOPROTEASE TLDD"/>
    <property type="match status" value="1"/>
</dbReference>
<dbReference type="EMBL" id="GIBP01008683">
    <property type="protein sequence ID" value="NDV37652.1"/>
    <property type="molecule type" value="Transcribed_RNA"/>
</dbReference>
<proteinExistence type="inferred from homology"/>